<evidence type="ECO:0000259" key="2">
    <source>
        <dbReference type="Pfam" id="PF06985"/>
    </source>
</evidence>
<dbReference type="PANTHER" id="PTHR10622">
    <property type="entry name" value="HET DOMAIN-CONTAINING PROTEIN"/>
    <property type="match status" value="1"/>
</dbReference>
<organism evidence="4 5">
    <name type="scientific">Apiosordaria backusii</name>
    <dbReference type="NCBI Taxonomy" id="314023"/>
    <lineage>
        <taxon>Eukaryota</taxon>
        <taxon>Fungi</taxon>
        <taxon>Dikarya</taxon>
        <taxon>Ascomycota</taxon>
        <taxon>Pezizomycotina</taxon>
        <taxon>Sordariomycetes</taxon>
        <taxon>Sordariomycetidae</taxon>
        <taxon>Sordariales</taxon>
        <taxon>Lasiosphaeriaceae</taxon>
        <taxon>Apiosordaria</taxon>
    </lineage>
</organism>
<evidence type="ECO:0000256" key="1">
    <source>
        <dbReference type="SAM" id="MobiDB-lite"/>
    </source>
</evidence>
<dbReference type="PANTHER" id="PTHR10622:SF10">
    <property type="entry name" value="HET DOMAIN-CONTAINING PROTEIN"/>
    <property type="match status" value="1"/>
</dbReference>
<keyword evidence="5" id="KW-1185">Reference proteome</keyword>
<dbReference type="InterPro" id="IPR058525">
    <property type="entry name" value="DUF8212"/>
</dbReference>
<feature type="region of interest" description="Disordered" evidence="1">
    <location>
        <begin position="367"/>
        <end position="399"/>
    </location>
</feature>
<evidence type="ECO:0000259" key="3">
    <source>
        <dbReference type="Pfam" id="PF26640"/>
    </source>
</evidence>
<reference evidence="4" key="1">
    <citation type="submission" date="2023-06" db="EMBL/GenBank/DDBJ databases">
        <title>Genome-scale phylogeny and comparative genomics of the fungal order Sordariales.</title>
        <authorList>
            <consortium name="Lawrence Berkeley National Laboratory"/>
            <person name="Hensen N."/>
            <person name="Bonometti L."/>
            <person name="Westerberg I."/>
            <person name="Brannstrom I.O."/>
            <person name="Guillou S."/>
            <person name="Cros-Aarteil S."/>
            <person name="Calhoun S."/>
            <person name="Haridas S."/>
            <person name="Kuo A."/>
            <person name="Mondo S."/>
            <person name="Pangilinan J."/>
            <person name="Riley R."/>
            <person name="Labutti K."/>
            <person name="Andreopoulos B."/>
            <person name="Lipzen A."/>
            <person name="Chen C."/>
            <person name="Yanf M."/>
            <person name="Daum C."/>
            <person name="Ng V."/>
            <person name="Clum A."/>
            <person name="Steindorff A."/>
            <person name="Ohm R."/>
            <person name="Martin F."/>
            <person name="Silar P."/>
            <person name="Natvig D."/>
            <person name="Lalanne C."/>
            <person name="Gautier V."/>
            <person name="Ament-Velasquez S.L."/>
            <person name="Kruys A."/>
            <person name="Hutchinson M.I."/>
            <person name="Powell A.J."/>
            <person name="Barry K."/>
            <person name="Miller A.N."/>
            <person name="Grigoriev I.V."/>
            <person name="Debuchy R."/>
            <person name="Gladieux P."/>
            <person name="Thoren M.H."/>
            <person name="Johannesson H."/>
        </authorList>
    </citation>
    <scope>NUCLEOTIDE SEQUENCE</scope>
    <source>
        <strain evidence="4">CBS 540.89</strain>
    </source>
</reference>
<name>A0AA40EMH7_9PEZI</name>
<dbReference type="AlphaFoldDB" id="A0AA40EMH7"/>
<feature type="compositionally biased region" description="Polar residues" evidence="1">
    <location>
        <begin position="376"/>
        <end position="399"/>
    </location>
</feature>
<dbReference type="Pfam" id="PF06985">
    <property type="entry name" value="HET"/>
    <property type="match status" value="1"/>
</dbReference>
<comment type="caution">
    <text evidence="4">The sequence shown here is derived from an EMBL/GenBank/DDBJ whole genome shotgun (WGS) entry which is preliminary data.</text>
</comment>
<dbReference type="Proteomes" id="UP001172159">
    <property type="component" value="Unassembled WGS sequence"/>
</dbReference>
<protein>
    <submittedName>
        <fullName evidence="4">Heterokaryon incompatibility protein-domain-containing protein</fullName>
    </submittedName>
</protein>
<feature type="domain" description="DUF8212" evidence="3">
    <location>
        <begin position="236"/>
        <end position="273"/>
    </location>
</feature>
<accession>A0AA40EMH7</accession>
<gene>
    <name evidence="4" type="ORF">B0T21DRAFT_283864</name>
</gene>
<sequence length="630" mass="71349">MRLINVINHQLEEVYGSSIPEYAILSHTWNTPEEATFQDWSRPLTRIRKFKVSGFAKIYGACKRAREDGIQYLWVDTVCIDKSSSAELSEAINSMYAWYEKAKTCYVYLSDVRIASKDKRPEDNYSIDIFDVFKRSRWWTRGWTLQELLAPTNVIFYSKEWFQLGTKHALAVLISEISGIDEDCLRNIKRVSHCSIAQRMSWASKRVVTREEDVAYSLLGIFGINMPLLYGEGSQNAFRRLQEEIIKVSDDQSVFAFDTGSSVNTLLAHHPSDFAHQSKVRPSFAQSITSPFTMSNAGLSLTTPLIQTLSPYWVIAVLNCVEVRWAQQDMRKRSIVCLPLLGRDNRFMRAHAPVTLITIGVDSVAAQSPRAPPPRTINNNANRWNGDNTGSDILTDNTSSVGRTTPLEIQDLTTRKETTYLVSYFSRIYPLYGNEIDEAMKGFAIVDEDLNKATPERGFMITFPRSMGKYQYSSAFPKEDMHPEISFFLPSAKAPNMHSDGAGDHGEVTRGILVFAHLAAGRFKPGFLGAIEIVGIYLALDSATGSWTCKILDLGRQFGDPDLANEWVAKGDEMVVGKPEEWIHYDQQQNVVVAARTRFETVESEPCREAIMVEIVFDLKELLEERELER</sequence>
<evidence type="ECO:0000313" key="4">
    <source>
        <dbReference type="EMBL" id="KAK0742058.1"/>
    </source>
</evidence>
<feature type="domain" description="Heterokaryon incompatibility" evidence="2">
    <location>
        <begin position="22"/>
        <end position="147"/>
    </location>
</feature>
<dbReference type="EMBL" id="JAUKTV010000003">
    <property type="protein sequence ID" value="KAK0742058.1"/>
    <property type="molecule type" value="Genomic_DNA"/>
</dbReference>
<evidence type="ECO:0000313" key="5">
    <source>
        <dbReference type="Proteomes" id="UP001172159"/>
    </source>
</evidence>
<dbReference type="InterPro" id="IPR010730">
    <property type="entry name" value="HET"/>
</dbReference>
<dbReference type="Pfam" id="PF26640">
    <property type="entry name" value="DUF8212"/>
    <property type="match status" value="1"/>
</dbReference>
<proteinExistence type="predicted"/>